<dbReference type="Pfam" id="PF00535">
    <property type="entry name" value="Glycos_transf_2"/>
    <property type="match status" value="1"/>
</dbReference>
<dbReference type="SUPFAM" id="SSF53448">
    <property type="entry name" value="Nucleotide-diphospho-sugar transferases"/>
    <property type="match status" value="1"/>
</dbReference>
<dbReference type="Gene3D" id="3.90.550.10">
    <property type="entry name" value="Spore Coat Polysaccharide Biosynthesis Protein SpsA, Chain A"/>
    <property type="match status" value="1"/>
</dbReference>
<evidence type="ECO:0000256" key="1">
    <source>
        <dbReference type="ARBA" id="ARBA00038494"/>
    </source>
</evidence>
<accession>A0A7C9HL26</accession>
<reference evidence="3 4" key="1">
    <citation type="submission" date="2019-12" db="EMBL/GenBank/DDBJ databases">
        <authorList>
            <person name="Xu J."/>
        </authorList>
    </citation>
    <scope>NUCLEOTIDE SEQUENCE [LARGE SCALE GENOMIC DNA]</scope>
    <source>
        <strain evidence="3 4">HX-5-24</strain>
    </source>
</reference>
<dbReference type="EMBL" id="WOXT01000001">
    <property type="protein sequence ID" value="MUV13330.1"/>
    <property type="molecule type" value="Genomic_DNA"/>
</dbReference>
<evidence type="ECO:0000259" key="2">
    <source>
        <dbReference type="Pfam" id="PF00535"/>
    </source>
</evidence>
<gene>
    <name evidence="3" type="ORF">GN331_03820</name>
</gene>
<dbReference type="InterPro" id="IPR029044">
    <property type="entry name" value="Nucleotide-diphossugar_trans"/>
</dbReference>
<dbReference type="Proteomes" id="UP000479692">
    <property type="component" value="Unassembled WGS sequence"/>
</dbReference>
<dbReference type="PANTHER" id="PTHR43630:SF2">
    <property type="entry name" value="GLYCOSYLTRANSFERASE"/>
    <property type="match status" value="1"/>
</dbReference>
<dbReference type="PANTHER" id="PTHR43630">
    <property type="entry name" value="POLY-BETA-1,6-N-ACETYL-D-GLUCOSAMINE SYNTHASE"/>
    <property type="match status" value="1"/>
</dbReference>
<organism evidence="3 4">
    <name type="scientific">Noviluteimonas gilva</name>
    <dbReference type="NCBI Taxonomy" id="2682097"/>
    <lineage>
        <taxon>Bacteria</taxon>
        <taxon>Pseudomonadati</taxon>
        <taxon>Pseudomonadota</taxon>
        <taxon>Gammaproteobacteria</taxon>
        <taxon>Lysobacterales</taxon>
        <taxon>Lysobacteraceae</taxon>
        <taxon>Noviluteimonas</taxon>
    </lineage>
</organism>
<evidence type="ECO:0000313" key="3">
    <source>
        <dbReference type="EMBL" id="MUV13330.1"/>
    </source>
</evidence>
<keyword evidence="3" id="KW-0808">Transferase</keyword>
<comment type="caution">
    <text evidence="3">The sequence shown here is derived from an EMBL/GenBank/DDBJ whole genome shotgun (WGS) entry which is preliminary data.</text>
</comment>
<evidence type="ECO:0000313" key="4">
    <source>
        <dbReference type="Proteomes" id="UP000479692"/>
    </source>
</evidence>
<keyword evidence="4" id="KW-1185">Reference proteome</keyword>
<dbReference type="AlphaFoldDB" id="A0A7C9HL26"/>
<feature type="domain" description="Glycosyltransferase 2-like" evidence="2">
    <location>
        <begin position="57"/>
        <end position="144"/>
    </location>
</feature>
<dbReference type="GO" id="GO:0016740">
    <property type="term" value="F:transferase activity"/>
    <property type="evidence" value="ECO:0007669"/>
    <property type="project" value="UniProtKB-KW"/>
</dbReference>
<comment type="similarity">
    <text evidence="1">Belongs to the glycosyltransferase 2 family. WaaE/KdtX subfamily.</text>
</comment>
<protein>
    <submittedName>
        <fullName evidence="3">Glycosyltransferase</fullName>
    </submittedName>
</protein>
<dbReference type="InterPro" id="IPR001173">
    <property type="entry name" value="Glyco_trans_2-like"/>
</dbReference>
<sequence length="300" mass="33356">MAICVAPPEKPPVTKCRTRTGLASGERASTGACMARSLTAAAGIIPRMSQPLPLSGVVITKNEADRIARCVASMTPLCSEVIVLDSGSTDDTVRIATELGARVEQLEWQGFALQKNAAIAMARERWVLLLDADEWLEPRAQEDVRKLFAGDIEQSDVWLLMRRTHFLGHALRGGSFAREPVHRLFRSNIRHGLRAVHEYLDVEGRTVRPSRIVLEHDTARSAEDYWSKLQRYAALWAGEQHAKGKTAGPLRGWFAATAYLLKNLLLRGGIVDGAAGWRFHWLHARYAKRKYDLLARASVA</sequence>
<proteinExistence type="inferred from homology"/>
<dbReference type="CDD" id="cd02511">
    <property type="entry name" value="Beta4Glucosyltransferase"/>
    <property type="match status" value="1"/>
</dbReference>
<name>A0A7C9HL26_9GAMM</name>